<dbReference type="InterPro" id="IPR056573">
    <property type="entry name" value="Lectin_L-type_dom"/>
</dbReference>
<organism evidence="4">
    <name type="scientific">Ostreococcus tauri</name>
    <name type="common">Marine green alga</name>
    <dbReference type="NCBI Taxonomy" id="70448"/>
    <lineage>
        <taxon>Eukaryota</taxon>
        <taxon>Viridiplantae</taxon>
        <taxon>Chlorophyta</taxon>
        <taxon>Mamiellophyceae</taxon>
        <taxon>Mamiellales</taxon>
        <taxon>Bathycoccaceae</taxon>
        <taxon>Ostreococcus</taxon>
    </lineage>
</organism>
<keyword evidence="2" id="KW-0732">Signal</keyword>
<name>A0A1Y5I2E0_OSTTA</name>
<reference evidence="4" key="1">
    <citation type="submission" date="2017-04" db="EMBL/GenBank/DDBJ databases">
        <title>Population genomics of picophytoplankton unveils novel chromosome hypervariability.</title>
        <authorList>
            <consortium name="DOE Joint Genome Institute"/>
            <person name="Blanc-Mathieu R."/>
            <person name="Krasovec M."/>
            <person name="Hebrard M."/>
            <person name="Yau S."/>
            <person name="Desgranges E."/>
            <person name="Martin J."/>
            <person name="Schackwitz W."/>
            <person name="Kuo A."/>
            <person name="Salin G."/>
            <person name="Donnadieu C."/>
            <person name="Desdevises Y."/>
            <person name="Sanchez-Ferandin S."/>
            <person name="Moreau H."/>
            <person name="Rivals E."/>
            <person name="Grigoriev I.V."/>
            <person name="Grimsley N."/>
            <person name="Eyre-Walker A."/>
            <person name="Piganeau G."/>
        </authorList>
    </citation>
    <scope>NUCLEOTIDE SEQUENCE [LARGE SCALE GENOMIC DNA]</scope>
    <source>
        <strain evidence="4">RCC 1115</strain>
    </source>
</reference>
<dbReference type="Gene3D" id="2.60.120.200">
    <property type="match status" value="1"/>
</dbReference>
<sequence>MRRSPALALLCVGVALASAARADVVARSFDGEANWTLQGAAAPARRNPTDDAVALRIAPARARSAGSAFAEKKQLVIGGFVAEFAIAMRSEGETKTCKTRDAGGACARGGDGMAFVIQNADARALGGGGNQLGYGGMTNCVVVEFDTHHDADARDPYNNHVAVLTRGATAPTLASHHAAIGTSVSVPDLSDGERHVVRVVYDPDFIAEDATHKSFRSGAHLLSLRNYHHGLGTMKVYVDDLAEPALTVPINLGAFLDLDAGRAWVGFTAATGERAQHHDVLSFRFRERFGGGVRPVDVTTP</sequence>
<evidence type="ECO:0000256" key="1">
    <source>
        <dbReference type="ARBA" id="ARBA00022734"/>
    </source>
</evidence>
<feature type="signal peptide" evidence="2">
    <location>
        <begin position="1"/>
        <end position="22"/>
    </location>
</feature>
<dbReference type="EMBL" id="KZ155838">
    <property type="protein sequence ID" value="OUS42897.1"/>
    <property type="molecule type" value="Genomic_DNA"/>
</dbReference>
<dbReference type="InterPro" id="IPR013320">
    <property type="entry name" value="ConA-like_dom_sf"/>
</dbReference>
<evidence type="ECO:0000256" key="2">
    <source>
        <dbReference type="SAM" id="SignalP"/>
    </source>
</evidence>
<dbReference type="SUPFAM" id="SSF49899">
    <property type="entry name" value="Concanavalin A-like lectins/glucanases"/>
    <property type="match status" value="1"/>
</dbReference>
<protein>
    <submittedName>
        <fullName evidence="4">Concanavalin A-like lectin/glucanase domain-containing protein</fullName>
    </submittedName>
</protein>
<evidence type="ECO:0000259" key="3">
    <source>
        <dbReference type="Pfam" id="PF00139"/>
    </source>
</evidence>
<feature type="chain" id="PRO_5012260792" evidence="2">
    <location>
        <begin position="23"/>
        <end position="301"/>
    </location>
</feature>
<dbReference type="Pfam" id="PF00139">
    <property type="entry name" value="Lectin_legB"/>
    <property type="match status" value="1"/>
</dbReference>
<dbReference type="PANTHER" id="PTHR12223">
    <property type="entry name" value="VESICULAR MANNOSE-BINDING LECTIN"/>
    <property type="match status" value="1"/>
</dbReference>
<keyword evidence="1 4" id="KW-0430">Lectin</keyword>
<dbReference type="eggNOG" id="ENOG502QSWE">
    <property type="taxonomic scope" value="Eukaryota"/>
</dbReference>
<evidence type="ECO:0000313" key="4">
    <source>
        <dbReference type="EMBL" id="OUS42897.1"/>
    </source>
</evidence>
<gene>
    <name evidence="4" type="ORF">BE221DRAFT_187641</name>
</gene>
<dbReference type="Proteomes" id="UP000195557">
    <property type="component" value="Unassembled WGS sequence"/>
</dbReference>
<dbReference type="AlphaFoldDB" id="A0A1Y5I2E0"/>
<dbReference type="CDD" id="cd01951">
    <property type="entry name" value="lectin_L-type"/>
    <property type="match status" value="1"/>
</dbReference>
<feature type="domain" description="Legume lectin" evidence="3">
    <location>
        <begin position="80"/>
        <end position="287"/>
    </location>
</feature>
<dbReference type="GO" id="GO:0030246">
    <property type="term" value="F:carbohydrate binding"/>
    <property type="evidence" value="ECO:0007669"/>
    <property type="project" value="UniProtKB-KW"/>
</dbReference>
<accession>A0A1Y5I2E0</accession>
<dbReference type="InterPro" id="IPR051136">
    <property type="entry name" value="Intracellular_Lectin-GPT"/>
</dbReference>
<proteinExistence type="predicted"/>
<dbReference type="PANTHER" id="PTHR12223:SF19">
    <property type="entry name" value="LEGUME LECTIN DOMAIN-CONTAINING PROTEIN"/>
    <property type="match status" value="1"/>
</dbReference>
<dbReference type="InterPro" id="IPR001220">
    <property type="entry name" value="Legume_lectin_dom"/>
</dbReference>